<evidence type="ECO:0000313" key="1">
    <source>
        <dbReference type="EMBL" id="KAJ7528705.1"/>
    </source>
</evidence>
<organism evidence="1 2">
    <name type="scientific">Diphasiastrum complanatum</name>
    <name type="common">Issler's clubmoss</name>
    <name type="synonym">Lycopodium complanatum</name>
    <dbReference type="NCBI Taxonomy" id="34168"/>
    <lineage>
        <taxon>Eukaryota</taxon>
        <taxon>Viridiplantae</taxon>
        <taxon>Streptophyta</taxon>
        <taxon>Embryophyta</taxon>
        <taxon>Tracheophyta</taxon>
        <taxon>Lycopodiopsida</taxon>
        <taxon>Lycopodiales</taxon>
        <taxon>Lycopodiaceae</taxon>
        <taxon>Lycopodioideae</taxon>
        <taxon>Diphasiastrum</taxon>
    </lineage>
</organism>
<gene>
    <name evidence="1" type="ORF">O6H91_15G015000</name>
</gene>
<accession>A0ACC2BG45</accession>
<sequence>MIYTCFIMIELGRRQRILRSTSYISFYKKNEPPVQRWTAGPPLYIKSRLYHSLLQRWTAGTLLHKRRFKNMLDQSLLQRWTAGPLFHNRRFKNMLEQSLLQRWSMCSFFMKSFS</sequence>
<keyword evidence="2" id="KW-1185">Reference proteome</keyword>
<proteinExistence type="predicted"/>
<protein>
    <submittedName>
        <fullName evidence="1">Uncharacterized protein</fullName>
    </submittedName>
</protein>
<dbReference type="Proteomes" id="UP001162992">
    <property type="component" value="Chromosome 15"/>
</dbReference>
<dbReference type="EMBL" id="CM055106">
    <property type="protein sequence ID" value="KAJ7528705.1"/>
    <property type="molecule type" value="Genomic_DNA"/>
</dbReference>
<evidence type="ECO:0000313" key="2">
    <source>
        <dbReference type="Proteomes" id="UP001162992"/>
    </source>
</evidence>
<name>A0ACC2BG45_DIPCM</name>
<reference evidence="2" key="1">
    <citation type="journal article" date="2024" name="Proc. Natl. Acad. Sci. U.S.A.">
        <title>Extraordinary preservation of gene collinearity over three hundred million years revealed in homosporous lycophytes.</title>
        <authorList>
            <person name="Li C."/>
            <person name="Wickell D."/>
            <person name="Kuo L.Y."/>
            <person name="Chen X."/>
            <person name="Nie B."/>
            <person name="Liao X."/>
            <person name="Peng D."/>
            <person name="Ji J."/>
            <person name="Jenkins J."/>
            <person name="Williams M."/>
            <person name="Shu S."/>
            <person name="Plott C."/>
            <person name="Barry K."/>
            <person name="Rajasekar S."/>
            <person name="Grimwood J."/>
            <person name="Han X."/>
            <person name="Sun S."/>
            <person name="Hou Z."/>
            <person name="He W."/>
            <person name="Dai G."/>
            <person name="Sun C."/>
            <person name="Schmutz J."/>
            <person name="Leebens-Mack J.H."/>
            <person name="Li F.W."/>
            <person name="Wang L."/>
        </authorList>
    </citation>
    <scope>NUCLEOTIDE SEQUENCE [LARGE SCALE GENOMIC DNA]</scope>
    <source>
        <strain evidence="2">cv. PW_Plant_1</strain>
    </source>
</reference>
<comment type="caution">
    <text evidence="1">The sequence shown here is derived from an EMBL/GenBank/DDBJ whole genome shotgun (WGS) entry which is preliminary data.</text>
</comment>